<dbReference type="PANTHER" id="PTHR22743">
    <property type="entry name" value="MEPRIN/TRAF-LIKE MATH FAMILY-C.ELEGANS"/>
    <property type="match status" value="1"/>
</dbReference>
<dbReference type="EMBL" id="PDUG01000001">
    <property type="protein sequence ID" value="PIC53961.1"/>
    <property type="molecule type" value="Genomic_DNA"/>
</dbReference>
<dbReference type="OrthoDB" id="6359816at2759"/>
<evidence type="ECO:0000313" key="3">
    <source>
        <dbReference type="EMBL" id="PIC53961.1"/>
    </source>
</evidence>
<dbReference type="CDD" id="cd01165">
    <property type="entry name" value="BTB_POZ"/>
    <property type="match status" value="1"/>
</dbReference>
<dbReference type="InterPro" id="IPR011333">
    <property type="entry name" value="SKP1/BTB/POZ_sf"/>
</dbReference>
<dbReference type="InterPro" id="IPR000210">
    <property type="entry name" value="BTB/POZ_dom"/>
</dbReference>
<accession>A0A2G5VQK2</accession>
<feature type="region of interest" description="Disordered" evidence="1">
    <location>
        <begin position="1"/>
        <end position="22"/>
    </location>
</feature>
<dbReference type="PROSITE" id="PS50097">
    <property type="entry name" value="BTB"/>
    <property type="match status" value="1"/>
</dbReference>
<keyword evidence="4" id="KW-1185">Reference proteome</keyword>
<evidence type="ECO:0000313" key="4">
    <source>
        <dbReference type="Proteomes" id="UP000230233"/>
    </source>
</evidence>
<dbReference type="SMART" id="SM00061">
    <property type="entry name" value="MATH"/>
    <property type="match status" value="1"/>
</dbReference>
<reference evidence="4" key="1">
    <citation type="submission" date="2017-10" db="EMBL/GenBank/DDBJ databases">
        <title>Rapid genome shrinkage in a self-fertile nematode reveals novel sperm competition proteins.</title>
        <authorList>
            <person name="Yin D."/>
            <person name="Schwarz E.M."/>
            <person name="Thomas C.G."/>
            <person name="Felde R.L."/>
            <person name="Korf I.F."/>
            <person name="Cutter A.D."/>
            <person name="Schartner C.M."/>
            <person name="Ralston E.J."/>
            <person name="Meyer B.J."/>
            <person name="Haag E.S."/>
        </authorList>
    </citation>
    <scope>NUCLEOTIDE SEQUENCE [LARGE SCALE GENOMIC DNA]</scope>
    <source>
        <strain evidence="4">JU1422</strain>
    </source>
</reference>
<dbReference type="Pfam" id="PF00917">
    <property type="entry name" value="MATH"/>
    <property type="match status" value="1"/>
</dbReference>
<name>A0A2G5VQK2_9PELO</name>
<comment type="caution">
    <text evidence="3">The sequence shown here is derived from an EMBL/GenBank/DDBJ whole genome shotgun (WGS) entry which is preliminary data.</text>
</comment>
<organism evidence="3 4">
    <name type="scientific">Caenorhabditis nigoni</name>
    <dbReference type="NCBI Taxonomy" id="1611254"/>
    <lineage>
        <taxon>Eukaryota</taxon>
        <taxon>Metazoa</taxon>
        <taxon>Ecdysozoa</taxon>
        <taxon>Nematoda</taxon>
        <taxon>Chromadorea</taxon>
        <taxon>Rhabditida</taxon>
        <taxon>Rhabditina</taxon>
        <taxon>Rhabditomorpha</taxon>
        <taxon>Rhabditoidea</taxon>
        <taxon>Rhabditidae</taxon>
        <taxon>Peloderinae</taxon>
        <taxon>Caenorhabditis</taxon>
    </lineage>
</organism>
<proteinExistence type="predicted"/>
<dbReference type="AlphaFoldDB" id="A0A2G5VQK2"/>
<dbReference type="InterPro" id="IPR002083">
    <property type="entry name" value="MATH/TRAF_dom"/>
</dbReference>
<dbReference type="SUPFAM" id="SSF54695">
    <property type="entry name" value="POZ domain"/>
    <property type="match status" value="1"/>
</dbReference>
<sequence length="394" mass="45939">MSEEGVPTKRKREDGPDEQPDLRKLIETNISATQEIKTIVNNQEKNSKAMVNNQNKILEKFEKLEKQGENYSKTMLEKIEKLESRTEEHNNSEKSLDKTFVLKETFLDVQKMNDGEERHGTEYEHFGRKWNAVIKRSKEYIYISLVLKKETIEEKISVQTSHEVSIKLRERSWVKRATENRLWSGNVLLFLFLFWEDMDQRNARILSLEVRVKLHKIESPIRMKFYHFDVSNEKFSNVILNVDGHRFNVLKELLSMHSPYFEKLFTGGFQESGKPEVTLKEVDPQDFQNFLEALHGYPAVDDSTVEGILLLNDVYDAKVIGHRCKEFLIDSSKLTVSRKLQLAARYQIEGLMDTIISNIKDAGEYRKLVTEEKNNFGPETLKALLDKGLTFHSS</sequence>
<evidence type="ECO:0000256" key="1">
    <source>
        <dbReference type="SAM" id="MobiDB-lite"/>
    </source>
</evidence>
<dbReference type="Gene3D" id="3.30.710.10">
    <property type="entry name" value="Potassium Channel Kv1.1, Chain A"/>
    <property type="match status" value="1"/>
</dbReference>
<dbReference type="Proteomes" id="UP000230233">
    <property type="component" value="Chromosome I"/>
</dbReference>
<dbReference type="InterPro" id="IPR052664">
    <property type="entry name" value="BTB-MATH_domain_protein"/>
</dbReference>
<evidence type="ECO:0000259" key="2">
    <source>
        <dbReference type="PROSITE" id="PS50097"/>
    </source>
</evidence>
<feature type="domain" description="BTB" evidence="2">
    <location>
        <begin position="236"/>
        <end position="295"/>
    </location>
</feature>
<dbReference type="SMART" id="SM00225">
    <property type="entry name" value="BTB"/>
    <property type="match status" value="1"/>
</dbReference>
<dbReference type="PANTHER" id="PTHR22743:SF165">
    <property type="entry name" value="BTB AND MATH DOMAIN CONTAINING-RELATED"/>
    <property type="match status" value="1"/>
</dbReference>
<gene>
    <name evidence="3" type="primary">Cnig_chr_I.g3423</name>
    <name evidence="3" type="ORF">B9Z55_003423</name>
</gene>
<dbReference type="Pfam" id="PF00651">
    <property type="entry name" value="BTB"/>
    <property type="match status" value="1"/>
</dbReference>
<protein>
    <recommendedName>
        <fullName evidence="2">BTB domain-containing protein</fullName>
    </recommendedName>
</protein>